<dbReference type="InterPro" id="IPR001486">
    <property type="entry name" value="Hemoglobin_trunc"/>
</dbReference>
<dbReference type="InterPro" id="IPR012292">
    <property type="entry name" value="Globin/Proto"/>
</dbReference>
<keyword evidence="1" id="KW-0813">Transport</keyword>
<accession>A0A543DJ89</accession>
<proteinExistence type="predicted"/>
<keyword evidence="7" id="KW-1185">Reference proteome</keyword>
<name>A0A543DJ89_9PSEU</name>
<evidence type="ECO:0000256" key="5">
    <source>
        <dbReference type="PIRSR" id="PIRSR601486-1"/>
    </source>
</evidence>
<sequence length="152" mass="16969">MSAPDAGTAESLYEHAGGHEGLHRAVEAWYPTVLADPLLAPLFGEGRPSHVGHLTAFFAEVFGGPRTYTDELGGFPAVLEAHRGLRIREDQRQRFVELFIHAADRTGLPDDRRFRDALHAYLEFGTEVAVQNSHASADDQLHPCQEVPRWDW</sequence>
<reference evidence="6 7" key="1">
    <citation type="submission" date="2019-06" db="EMBL/GenBank/DDBJ databases">
        <title>Sequencing the genomes of 1000 actinobacteria strains.</title>
        <authorList>
            <person name="Klenk H.-P."/>
        </authorList>
    </citation>
    <scope>NUCLEOTIDE SEQUENCE [LARGE SCALE GENOMIC DNA]</scope>
    <source>
        <strain evidence="6 7">DSM 45301</strain>
    </source>
</reference>
<evidence type="ECO:0000313" key="7">
    <source>
        <dbReference type="Proteomes" id="UP000315677"/>
    </source>
</evidence>
<organism evidence="6 7">
    <name type="scientific">Pseudonocardia kunmingensis</name>
    <dbReference type="NCBI Taxonomy" id="630975"/>
    <lineage>
        <taxon>Bacteria</taxon>
        <taxon>Bacillati</taxon>
        <taxon>Actinomycetota</taxon>
        <taxon>Actinomycetes</taxon>
        <taxon>Pseudonocardiales</taxon>
        <taxon>Pseudonocardiaceae</taxon>
        <taxon>Pseudonocardia</taxon>
    </lineage>
</organism>
<gene>
    <name evidence="6" type="ORF">FB558_5156</name>
</gene>
<dbReference type="AlphaFoldDB" id="A0A543DJ89"/>
<evidence type="ECO:0000256" key="1">
    <source>
        <dbReference type="ARBA" id="ARBA00022448"/>
    </source>
</evidence>
<dbReference type="Proteomes" id="UP000315677">
    <property type="component" value="Unassembled WGS sequence"/>
</dbReference>
<keyword evidence="2 5" id="KW-0349">Heme</keyword>
<evidence type="ECO:0000256" key="2">
    <source>
        <dbReference type="ARBA" id="ARBA00022617"/>
    </source>
</evidence>
<comment type="caution">
    <text evidence="6">The sequence shown here is derived from an EMBL/GenBank/DDBJ whole genome shotgun (WGS) entry which is preliminary data.</text>
</comment>
<dbReference type="Pfam" id="PF01152">
    <property type="entry name" value="Bac_globin"/>
    <property type="match status" value="1"/>
</dbReference>
<dbReference type="GO" id="GO:0019825">
    <property type="term" value="F:oxygen binding"/>
    <property type="evidence" value="ECO:0007669"/>
    <property type="project" value="InterPro"/>
</dbReference>
<evidence type="ECO:0000256" key="3">
    <source>
        <dbReference type="ARBA" id="ARBA00022723"/>
    </source>
</evidence>
<feature type="binding site" description="distal binding residue" evidence="5">
    <location>
        <position position="53"/>
    </location>
    <ligand>
        <name>heme</name>
        <dbReference type="ChEBI" id="CHEBI:30413"/>
    </ligand>
    <ligandPart>
        <name>Fe</name>
        <dbReference type="ChEBI" id="CHEBI:18248"/>
    </ligandPart>
</feature>
<keyword evidence="4 5" id="KW-0408">Iron</keyword>
<dbReference type="EMBL" id="VFPA01000003">
    <property type="protein sequence ID" value="TQM09397.1"/>
    <property type="molecule type" value="Genomic_DNA"/>
</dbReference>
<dbReference type="RefSeq" id="WP_142057558.1">
    <property type="nucleotide sequence ID" value="NZ_VFPA01000003.1"/>
</dbReference>
<dbReference type="GO" id="GO:0046872">
    <property type="term" value="F:metal ion binding"/>
    <property type="evidence" value="ECO:0007669"/>
    <property type="project" value="UniProtKB-KW"/>
</dbReference>
<dbReference type="Gene3D" id="1.10.490.10">
    <property type="entry name" value="Globins"/>
    <property type="match status" value="1"/>
</dbReference>
<dbReference type="GO" id="GO:0020037">
    <property type="term" value="F:heme binding"/>
    <property type="evidence" value="ECO:0007669"/>
    <property type="project" value="InterPro"/>
</dbReference>
<keyword evidence="3 5" id="KW-0479">Metal-binding</keyword>
<evidence type="ECO:0000313" key="6">
    <source>
        <dbReference type="EMBL" id="TQM09397.1"/>
    </source>
</evidence>
<dbReference type="InterPro" id="IPR009050">
    <property type="entry name" value="Globin-like_sf"/>
</dbReference>
<dbReference type="OrthoDB" id="9798157at2"/>
<dbReference type="SUPFAM" id="SSF46458">
    <property type="entry name" value="Globin-like"/>
    <property type="match status" value="1"/>
</dbReference>
<dbReference type="CDD" id="cd14775">
    <property type="entry name" value="TrHb2_O-like"/>
    <property type="match status" value="1"/>
</dbReference>
<evidence type="ECO:0000256" key="4">
    <source>
        <dbReference type="ARBA" id="ARBA00023004"/>
    </source>
</evidence>
<protein>
    <submittedName>
        <fullName evidence="6">Hemoglobin</fullName>
    </submittedName>
</protein>